<dbReference type="SUPFAM" id="SSF46689">
    <property type="entry name" value="Homeodomain-like"/>
    <property type="match status" value="1"/>
</dbReference>
<organism evidence="2 3">
    <name type="scientific">Alkalihalobacterium chitinilyticum</name>
    <dbReference type="NCBI Taxonomy" id="2980103"/>
    <lineage>
        <taxon>Bacteria</taxon>
        <taxon>Bacillati</taxon>
        <taxon>Bacillota</taxon>
        <taxon>Bacilli</taxon>
        <taxon>Bacillales</taxon>
        <taxon>Bacillaceae</taxon>
        <taxon>Alkalihalobacterium</taxon>
    </lineage>
</organism>
<gene>
    <name evidence="2" type="ORF">N7Z68_11335</name>
</gene>
<name>A0ABT5VET9_9BACI</name>
<dbReference type="Pfam" id="PF01527">
    <property type="entry name" value="HTH_Tnp_1"/>
    <property type="match status" value="1"/>
</dbReference>
<evidence type="ECO:0000313" key="2">
    <source>
        <dbReference type="EMBL" id="MDE5413973.1"/>
    </source>
</evidence>
<evidence type="ECO:0000313" key="3">
    <source>
        <dbReference type="Proteomes" id="UP001148125"/>
    </source>
</evidence>
<reference evidence="2" key="1">
    <citation type="submission" date="2024-05" db="EMBL/GenBank/DDBJ databases">
        <title>Alkalihalobacillus sp. strain MEB203 novel alkaliphilic bacterium from Lonar Lake, India.</title>
        <authorList>
            <person name="Joshi A."/>
            <person name="Thite S."/>
            <person name="Mengade P."/>
        </authorList>
    </citation>
    <scope>NUCLEOTIDE SEQUENCE</scope>
    <source>
        <strain evidence="2">MEB 203</strain>
    </source>
</reference>
<protein>
    <submittedName>
        <fullName evidence="2">Transposase</fullName>
    </submittedName>
</protein>
<proteinExistence type="predicted"/>
<dbReference type="RefSeq" id="WP_275118592.1">
    <property type="nucleotide sequence ID" value="NZ_JAOTPO010000007.1"/>
</dbReference>
<dbReference type="EMBL" id="JAOTPO010000007">
    <property type="protein sequence ID" value="MDE5413973.1"/>
    <property type="molecule type" value="Genomic_DNA"/>
</dbReference>
<keyword evidence="3" id="KW-1185">Reference proteome</keyword>
<comment type="caution">
    <text evidence="2">The sequence shown here is derived from an EMBL/GenBank/DDBJ whole genome shotgun (WGS) entry which is preliminary data.</text>
</comment>
<dbReference type="Gene3D" id="1.10.10.10">
    <property type="entry name" value="Winged helix-like DNA-binding domain superfamily/Winged helix DNA-binding domain"/>
    <property type="match status" value="1"/>
</dbReference>
<dbReference type="Proteomes" id="UP001148125">
    <property type="component" value="Unassembled WGS sequence"/>
</dbReference>
<dbReference type="InterPro" id="IPR009057">
    <property type="entry name" value="Homeodomain-like_sf"/>
</dbReference>
<feature type="region of interest" description="Disordered" evidence="1">
    <location>
        <begin position="53"/>
        <end position="75"/>
    </location>
</feature>
<sequence length="104" mass="12150">MSEKTRKAQYTTEIKLAAVQQFLNGDKTTRELATELKVDQDTINNWIKKYKEHGKSGLKRTNANPTKKRNKDNKEVKELKAQIKAKDLEIEILKKFQAFLKENE</sequence>
<evidence type="ECO:0000256" key="1">
    <source>
        <dbReference type="SAM" id="MobiDB-lite"/>
    </source>
</evidence>
<dbReference type="InterPro" id="IPR036388">
    <property type="entry name" value="WH-like_DNA-bd_sf"/>
</dbReference>
<dbReference type="InterPro" id="IPR002514">
    <property type="entry name" value="Transposase_8"/>
</dbReference>
<accession>A0ABT5VET9</accession>